<comment type="caution">
    <text evidence="1">The sequence shown here is derived from an EMBL/GenBank/DDBJ whole genome shotgun (WGS) entry which is preliminary data.</text>
</comment>
<protein>
    <submittedName>
        <fullName evidence="1">Uncharacterized protein</fullName>
    </submittedName>
</protein>
<reference evidence="1 2" key="1">
    <citation type="journal article" date="2018" name="Biotechnol. Adv.">
        <title>Improved genomic resources and new bioinformatic workflow for the carcinogenic parasite Clonorchis sinensis: Biotechnological implications.</title>
        <authorList>
            <person name="Wang D."/>
            <person name="Korhonen P.K."/>
            <person name="Gasser R.B."/>
            <person name="Young N.D."/>
        </authorList>
    </citation>
    <scope>NUCLEOTIDE SEQUENCE [LARGE SCALE GENOMIC DNA]</scope>
    <source>
        <strain evidence="1">Cs-k2</strain>
    </source>
</reference>
<evidence type="ECO:0000313" key="1">
    <source>
        <dbReference type="EMBL" id="KAG5444945.1"/>
    </source>
</evidence>
<organism evidence="1 2">
    <name type="scientific">Clonorchis sinensis</name>
    <name type="common">Chinese liver fluke</name>
    <dbReference type="NCBI Taxonomy" id="79923"/>
    <lineage>
        <taxon>Eukaryota</taxon>
        <taxon>Metazoa</taxon>
        <taxon>Spiralia</taxon>
        <taxon>Lophotrochozoa</taxon>
        <taxon>Platyhelminthes</taxon>
        <taxon>Trematoda</taxon>
        <taxon>Digenea</taxon>
        <taxon>Opisthorchiida</taxon>
        <taxon>Opisthorchiata</taxon>
        <taxon>Opisthorchiidae</taxon>
        <taxon>Clonorchis</taxon>
    </lineage>
</organism>
<accession>A0A419PTS7</accession>
<reference evidence="1 2" key="2">
    <citation type="journal article" date="2021" name="Genomics">
        <title>High-quality reference genome for Clonorchis sinensis.</title>
        <authorList>
            <person name="Young N.D."/>
            <person name="Stroehlein A.J."/>
            <person name="Kinkar L."/>
            <person name="Wang T."/>
            <person name="Sohn W.M."/>
            <person name="Chang B.C.H."/>
            <person name="Kaur P."/>
            <person name="Weisz D."/>
            <person name="Dudchenko O."/>
            <person name="Aiden E.L."/>
            <person name="Korhonen P.K."/>
            <person name="Gasser R.B."/>
        </authorList>
    </citation>
    <scope>NUCLEOTIDE SEQUENCE [LARGE SCALE GENOMIC DNA]</scope>
    <source>
        <strain evidence="1">Cs-k2</strain>
    </source>
</reference>
<dbReference type="EMBL" id="NIRI02000056">
    <property type="protein sequence ID" value="KAG5444945.1"/>
    <property type="molecule type" value="Genomic_DNA"/>
</dbReference>
<proteinExistence type="predicted"/>
<name>A0A419PTS7_CLOSI</name>
<sequence>MIVMNNYKRMFCHEQKRELERLKWLEREFTDRKVRSSNLTSASRLPLSRLGQPGSISVLVLPSGGMTARNRKGVTAERLVSLESLYSRACRSAYEDPSYILYSLPNRKIPGLCVLFADDRNRLLLSIHLRFFRSMLVQSKMM</sequence>
<gene>
    <name evidence="1" type="ORF">CSKR_103541</name>
</gene>
<dbReference type="InParanoid" id="A0A419PTS7"/>
<evidence type="ECO:0000313" key="2">
    <source>
        <dbReference type="Proteomes" id="UP000286415"/>
    </source>
</evidence>
<dbReference type="Proteomes" id="UP000286415">
    <property type="component" value="Unassembled WGS sequence"/>
</dbReference>
<dbReference type="AlphaFoldDB" id="A0A419PTS7"/>
<keyword evidence="2" id="KW-1185">Reference proteome</keyword>